<sequence length="230" mass="26013">MSISPWLIEFAEYLEYAAGLVLLVPLALALWRWPRLTPPLRLLAGSLLFTELTVLFSSLVTLYRPGWLYCLWNIYTVVQTLLFLRLYYLTLSSRRLRLALGRVVAPGFVLFALLDLLCLEGPNQVSSYTHVLQSALLIGLALLYFEQLLNELHVVRLEQDPLFLVSTAVVLYFSGTVLVFVFINKLSDPSDHASNQVMNALDAMVNLIKYVLFALAFWYAGRPLQAPAQS</sequence>
<keyword evidence="1" id="KW-1133">Transmembrane helix</keyword>
<feature type="transmembrane region" description="Helical" evidence="1">
    <location>
        <begin position="161"/>
        <end position="183"/>
    </location>
</feature>
<protein>
    <submittedName>
        <fullName evidence="2">Uncharacterized protein</fullName>
    </submittedName>
</protein>
<dbReference type="Proteomes" id="UP001499909">
    <property type="component" value="Unassembled WGS sequence"/>
</dbReference>
<gene>
    <name evidence="2" type="ORF">GCM10022406_28740</name>
</gene>
<accession>A0ABP7NER3</accession>
<feature type="transmembrane region" description="Helical" evidence="1">
    <location>
        <begin position="99"/>
        <end position="119"/>
    </location>
</feature>
<dbReference type="EMBL" id="BAABDH010000091">
    <property type="protein sequence ID" value="GAA3944768.1"/>
    <property type="molecule type" value="Genomic_DNA"/>
</dbReference>
<reference evidence="3" key="1">
    <citation type="journal article" date="2019" name="Int. J. Syst. Evol. Microbiol.">
        <title>The Global Catalogue of Microorganisms (GCM) 10K type strain sequencing project: providing services to taxonomists for standard genome sequencing and annotation.</title>
        <authorList>
            <consortium name="The Broad Institute Genomics Platform"/>
            <consortium name="The Broad Institute Genome Sequencing Center for Infectious Disease"/>
            <person name="Wu L."/>
            <person name="Ma J."/>
        </authorList>
    </citation>
    <scope>NUCLEOTIDE SEQUENCE [LARGE SCALE GENOMIC DNA]</scope>
    <source>
        <strain evidence="3">JCM 17214</strain>
    </source>
</reference>
<feature type="transmembrane region" description="Helical" evidence="1">
    <location>
        <begin position="66"/>
        <end position="87"/>
    </location>
</feature>
<feature type="transmembrane region" description="Helical" evidence="1">
    <location>
        <begin position="40"/>
        <end position="60"/>
    </location>
</feature>
<keyword evidence="1" id="KW-0472">Membrane</keyword>
<comment type="caution">
    <text evidence="2">The sequence shown here is derived from an EMBL/GenBank/DDBJ whole genome shotgun (WGS) entry which is preliminary data.</text>
</comment>
<dbReference type="RefSeq" id="WP_345115317.1">
    <property type="nucleotide sequence ID" value="NZ_BAABDH010000091.1"/>
</dbReference>
<feature type="transmembrane region" description="Helical" evidence="1">
    <location>
        <begin position="131"/>
        <end position="149"/>
    </location>
</feature>
<keyword evidence="1" id="KW-0812">Transmembrane</keyword>
<name>A0ABP7NER3_9BACT</name>
<feature type="transmembrane region" description="Helical" evidence="1">
    <location>
        <begin position="203"/>
        <end position="221"/>
    </location>
</feature>
<evidence type="ECO:0000313" key="3">
    <source>
        <dbReference type="Proteomes" id="UP001499909"/>
    </source>
</evidence>
<proteinExistence type="predicted"/>
<evidence type="ECO:0000256" key="1">
    <source>
        <dbReference type="SAM" id="Phobius"/>
    </source>
</evidence>
<evidence type="ECO:0000313" key="2">
    <source>
        <dbReference type="EMBL" id="GAA3944768.1"/>
    </source>
</evidence>
<feature type="transmembrane region" description="Helical" evidence="1">
    <location>
        <begin position="13"/>
        <end position="33"/>
    </location>
</feature>
<keyword evidence="3" id="KW-1185">Reference proteome</keyword>
<organism evidence="2 3">
    <name type="scientific">Hymenobacter algoricola</name>
    <dbReference type="NCBI Taxonomy" id="486267"/>
    <lineage>
        <taxon>Bacteria</taxon>
        <taxon>Pseudomonadati</taxon>
        <taxon>Bacteroidota</taxon>
        <taxon>Cytophagia</taxon>
        <taxon>Cytophagales</taxon>
        <taxon>Hymenobacteraceae</taxon>
        <taxon>Hymenobacter</taxon>
    </lineage>
</organism>